<dbReference type="EMBL" id="CP135253">
    <property type="protein sequence ID" value="WNS37330.1"/>
    <property type="molecule type" value="Genomic_DNA"/>
</dbReference>
<name>A0AA96M211_9ENTR</name>
<gene>
    <name evidence="3" type="ORF">ACE3KR_12975</name>
    <name evidence="4" type="ORF">RQP59_20050</name>
</gene>
<dbReference type="AlphaFoldDB" id="A0AA96M211"/>
<feature type="domain" description="HTH luxR-type" evidence="2">
    <location>
        <begin position="109"/>
        <end position="174"/>
    </location>
</feature>
<reference evidence="4" key="1">
    <citation type="submission" date="2023-09" db="EMBL/GenBank/DDBJ databases">
        <title>Coexistence of blaNDM-1 and blaKPC-2 in Enterobacter chuandaensis.</title>
        <authorList>
            <person name="Chen R."/>
        </authorList>
    </citation>
    <scope>NUCLEOTIDE SEQUENCE</scope>
    <source>
        <strain evidence="4">FAHZZU5885</strain>
    </source>
</reference>
<dbReference type="GO" id="GO:0003677">
    <property type="term" value="F:DNA binding"/>
    <property type="evidence" value="ECO:0007669"/>
    <property type="project" value="UniProtKB-KW"/>
</dbReference>
<evidence type="ECO:0000313" key="4">
    <source>
        <dbReference type="EMBL" id="WNS37330.1"/>
    </source>
</evidence>
<dbReference type="InterPro" id="IPR036388">
    <property type="entry name" value="WH-like_DNA-bd_sf"/>
</dbReference>
<dbReference type="Pfam" id="PF00196">
    <property type="entry name" value="GerE"/>
    <property type="match status" value="1"/>
</dbReference>
<dbReference type="Proteomes" id="UP001577381">
    <property type="component" value="Unassembled WGS sequence"/>
</dbReference>
<dbReference type="InterPro" id="IPR016032">
    <property type="entry name" value="Sig_transdc_resp-reg_C-effctor"/>
</dbReference>
<organism evidence="4">
    <name type="scientific">Enterobacter chuandaensis</name>
    <dbReference type="NCBI Taxonomy" id="2497875"/>
    <lineage>
        <taxon>Bacteria</taxon>
        <taxon>Pseudomonadati</taxon>
        <taxon>Pseudomonadota</taxon>
        <taxon>Gammaproteobacteria</taxon>
        <taxon>Enterobacterales</taxon>
        <taxon>Enterobacteriaceae</taxon>
        <taxon>Enterobacter</taxon>
        <taxon>Enterobacter cloacae complex</taxon>
    </lineage>
</organism>
<dbReference type="SUPFAM" id="SSF46894">
    <property type="entry name" value="C-terminal effector domain of the bipartite response regulators"/>
    <property type="match status" value="1"/>
</dbReference>
<evidence type="ECO:0000259" key="2">
    <source>
        <dbReference type="PROSITE" id="PS50043"/>
    </source>
</evidence>
<evidence type="ECO:0000313" key="5">
    <source>
        <dbReference type="Proteomes" id="UP001577381"/>
    </source>
</evidence>
<protein>
    <submittedName>
        <fullName evidence="4">LuxR C-terminal-related transcriptional regulator</fullName>
    </submittedName>
</protein>
<dbReference type="PROSITE" id="PS50043">
    <property type="entry name" value="HTH_LUXR_2"/>
    <property type="match status" value="1"/>
</dbReference>
<dbReference type="Gene3D" id="1.10.10.10">
    <property type="entry name" value="Winged helix-like DNA-binding domain superfamily/Winged helix DNA-binding domain"/>
    <property type="match status" value="1"/>
</dbReference>
<dbReference type="KEGG" id="echu:RQP59_20050"/>
<dbReference type="RefSeq" id="WP_265194902.1">
    <property type="nucleotide sequence ID" value="NZ_CP135253.1"/>
</dbReference>
<dbReference type="InterPro" id="IPR000792">
    <property type="entry name" value="Tscrpt_reg_LuxR_C"/>
</dbReference>
<evidence type="ECO:0000313" key="3">
    <source>
        <dbReference type="EMBL" id="MFB4719795.1"/>
    </source>
</evidence>
<dbReference type="EMBL" id="JBHGSI010000003">
    <property type="protein sequence ID" value="MFB4719795.1"/>
    <property type="molecule type" value="Genomic_DNA"/>
</dbReference>
<keyword evidence="5" id="KW-1185">Reference proteome</keyword>
<evidence type="ECO:0000256" key="1">
    <source>
        <dbReference type="ARBA" id="ARBA00023125"/>
    </source>
</evidence>
<dbReference type="GO" id="GO:0006355">
    <property type="term" value="P:regulation of DNA-templated transcription"/>
    <property type="evidence" value="ECO:0007669"/>
    <property type="project" value="InterPro"/>
</dbReference>
<dbReference type="SMART" id="SM00421">
    <property type="entry name" value="HTH_LUXR"/>
    <property type="match status" value="1"/>
</dbReference>
<proteinExistence type="predicted"/>
<keyword evidence="1" id="KW-0238">DNA-binding</keyword>
<sequence>MFLVITKDVFFLNALIHLLGKYEIIHITSVDQICNTRHKHAYVIVDSLNNNIFHTEIGKKIKTLAPAYAYVISPFAIKKCLGNTPTVFLDRDANIFEFIRTLERGYNFRNTAMLSFSHKQHQILTLIVQEVPGEDIAELLRISRKTFYSHKYNIMLLLKLRKMCDLVKLSIAQYLV</sequence>
<accession>A0AA96M211</accession>
<reference evidence="3 5" key="2">
    <citation type="submission" date="2024-09" db="EMBL/GenBank/DDBJ databases">
        <title>Molecular characterization of Carbapenemase-producing Enterobacter cloacae Complex from Infections in Argentina.</title>
        <authorList>
            <person name="De Mendieta J.M."/>
            <person name="Gomez S."/>
        </authorList>
    </citation>
    <scope>NUCLEOTIDE SEQUENCE [LARGE SCALE GENOMIC DNA]</scope>
    <source>
        <strain evidence="3 5">M23267</strain>
    </source>
</reference>